<accession>A0A944DKS3</accession>
<dbReference type="AlphaFoldDB" id="A0A944DKS3"/>
<reference evidence="2" key="1">
    <citation type="submission" date="2021-03" db="EMBL/GenBank/DDBJ databases">
        <title>Genomic analysis provides insights into the functional capacity of soil bacteria communities inhabiting an altitudinal gradient in the Atacama Desert.</title>
        <authorList>
            <person name="Gonzalez M."/>
            <person name="Maldonado J."/>
            <person name="Maza F."/>
            <person name="Hodar C."/>
            <person name="Cortes M."/>
            <person name="Palma R."/>
            <person name="Andreani C."/>
            <person name="Gaete A."/>
            <person name="Vasquez-Dean J."/>
            <person name="Acuna V."/>
            <person name="Aguado M."/>
            <person name="Mandakovic D."/>
            <person name="Latorre M."/>
            <person name="Orellana A."/>
            <person name="Gutierrez R."/>
            <person name="Montecino M."/>
            <person name="Allende M."/>
            <person name="Maass A."/>
            <person name="Cambiazo V."/>
        </authorList>
    </citation>
    <scope>NUCLEOTIDE SEQUENCE</scope>
    <source>
        <strain evidence="2">ISL-25</strain>
    </source>
</reference>
<keyword evidence="1" id="KW-0732">Signal</keyword>
<comment type="caution">
    <text evidence="2">The sequence shown here is derived from an EMBL/GenBank/DDBJ whole genome shotgun (WGS) entry which is preliminary data.</text>
</comment>
<organism evidence="2 3">
    <name type="scientific">Pseudomonas fluorescens</name>
    <dbReference type="NCBI Taxonomy" id="294"/>
    <lineage>
        <taxon>Bacteria</taxon>
        <taxon>Pseudomonadati</taxon>
        <taxon>Pseudomonadota</taxon>
        <taxon>Gammaproteobacteria</taxon>
        <taxon>Pseudomonadales</taxon>
        <taxon>Pseudomonadaceae</taxon>
        <taxon>Pseudomonas</taxon>
    </lineage>
</organism>
<protein>
    <recommendedName>
        <fullName evidence="4">Lipoprotein</fullName>
    </recommendedName>
</protein>
<evidence type="ECO:0008006" key="4">
    <source>
        <dbReference type="Google" id="ProtNLM"/>
    </source>
</evidence>
<evidence type="ECO:0000256" key="1">
    <source>
        <dbReference type="SAM" id="SignalP"/>
    </source>
</evidence>
<feature type="non-terminal residue" evidence="2">
    <location>
        <position position="106"/>
    </location>
</feature>
<sequence>MKMLIGVIGLSCILSGCASGTADQPTRVIVNPSPIWPWDQKDKDNKDLLNDCRTTSCSDNDMFTAMLATGTYCRQVSNYYENGGNINSGTRLGVKVLGVLGTVRKI</sequence>
<feature type="chain" id="PRO_5037437947" description="Lipoprotein" evidence="1">
    <location>
        <begin position="23"/>
        <end position="106"/>
    </location>
</feature>
<dbReference type="EMBL" id="JAGGOB010000027">
    <property type="protein sequence ID" value="MBT2329783.1"/>
    <property type="molecule type" value="Genomic_DNA"/>
</dbReference>
<proteinExistence type="predicted"/>
<feature type="signal peptide" evidence="1">
    <location>
        <begin position="1"/>
        <end position="22"/>
    </location>
</feature>
<name>A0A944DKS3_PSEFL</name>
<gene>
    <name evidence="2" type="ORF">J7E47_13730</name>
</gene>
<dbReference type="RefSeq" id="WP_214916710.1">
    <property type="nucleotide sequence ID" value="NZ_JAGGNX010000015.1"/>
</dbReference>
<dbReference type="PROSITE" id="PS51257">
    <property type="entry name" value="PROKAR_LIPOPROTEIN"/>
    <property type="match status" value="1"/>
</dbReference>
<evidence type="ECO:0000313" key="3">
    <source>
        <dbReference type="Proteomes" id="UP000692896"/>
    </source>
</evidence>
<dbReference type="Proteomes" id="UP000692896">
    <property type="component" value="Unassembled WGS sequence"/>
</dbReference>
<evidence type="ECO:0000313" key="2">
    <source>
        <dbReference type="EMBL" id="MBT2329783.1"/>
    </source>
</evidence>